<sequence>MLDLVLVILTAPFSVPLILFMALLVTTDGHRPFYTQLRVGRNGKAFRLWKLRTMVPDADRILEDYLARNPVARLEWTATQKLKRDPRITPVGRFLRKTSLDELPQLINVLNGTMSLVGPRPMMVAQKPFYPGTAYYDLRPGITGLWQISDRNECDFVGRAPYDEQYHRVLSFWTDLVVLFRTVAVVLRGTGY</sequence>
<reference evidence="11 12" key="1">
    <citation type="submission" date="2019-03" db="EMBL/GenBank/DDBJ databases">
        <title>Genomic Encyclopedia of Type Strains, Phase IV (KMG-IV): sequencing the most valuable type-strain genomes for metagenomic binning, comparative biology and taxonomic classification.</title>
        <authorList>
            <person name="Goeker M."/>
        </authorList>
    </citation>
    <scope>NUCLEOTIDE SEQUENCE [LARGE SCALE GENOMIC DNA]</scope>
    <source>
        <strain evidence="11 12">DSM 21153</strain>
    </source>
</reference>
<dbReference type="InterPro" id="IPR003362">
    <property type="entry name" value="Bact_transf"/>
</dbReference>
<dbReference type="PANTHER" id="PTHR30576:SF4">
    <property type="entry name" value="UNDECAPRENYL-PHOSPHATE GALACTOSE PHOSPHOTRANSFERASE"/>
    <property type="match status" value="1"/>
</dbReference>
<comment type="caution">
    <text evidence="11">The sequence shown here is derived from an EMBL/GenBank/DDBJ whole genome shotgun (WGS) entry which is preliminary data.</text>
</comment>
<dbReference type="Proteomes" id="UP000295277">
    <property type="component" value="Unassembled WGS sequence"/>
</dbReference>
<keyword evidence="4 11" id="KW-0808">Transferase</keyword>
<dbReference type="GO" id="GO:0000271">
    <property type="term" value="P:polysaccharide biosynthetic process"/>
    <property type="evidence" value="ECO:0007669"/>
    <property type="project" value="UniProtKB-KW"/>
</dbReference>
<name>A0A4R1YN24_9RHOB</name>
<comment type="similarity">
    <text evidence="2">Belongs to the bacterial sugar transferase family.</text>
</comment>
<evidence type="ECO:0000256" key="8">
    <source>
        <dbReference type="ARBA" id="ARBA00023169"/>
    </source>
</evidence>
<dbReference type="EMBL" id="SLVM01000024">
    <property type="protein sequence ID" value="TCM78981.1"/>
    <property type="molecule type" value="Genomic_DNA"/>
</dbReference>
<feature type="domain" description="Bacterial sugar transferase" evidence="10">
    <location>
        <begin position="1"/>
        <end position="187"/>
    </location>
</feature>
<evidence type="ECO:0000256" key="6">
    <source>
        <dbReference type="ARBA" id="ARBA00022989"/>
    </source>
</evidence>
<evidence type="ECO:0000256" key="5">
    <source>
        <dbReference type="ARBA" id="ARBA00022692"/>
    </source>
</evidence>
<proteinExistence type="inferred from homology"/>
<dbReference type="PANTHER" id="PTHR30576">
    <property type="entry name" value="COLANIC BIOSYNTHESIS UDP-GLUCOSE LIPID CARRIER TRANSFERASE"/>
    <property type="match status" value="1"/>
</dbReference>
<dbReference type="RefSeq" id="WP_341539365.1">
    <property type="nucleotide sequence ID" value="NZ_SLVM01000024.1"/>
</dbReference>
<evidence type="ECO:0000256" key="4">
    <source>
        <dbReference type="ARBA" id="ARBA00022679"/>
    </source>
</evidence>
<organism evidence="11 12">
    <name type="scientific">Rhodovulum steppense</name>
    <dbReference type="NCBI Taxonomy" id="540251"/>
    <lineage>
        <taxon>Bacteria</taxon>
        <taxon>Pseudomonadati</taxon>
        <taxon>Pseudomonadota</taxon>
        <taxon>Alphaproteobacteria</taxon>
        <taxon>Rhodobacterales</taxon>
        <taxon>Paracoccaceae</taxon>
        <taxon>Rhodovulum</taxon>
    </lineage>
</organism>
<feature type="transmembrane region" description="Helical" evidence="9">
    <location>
        <begin position="6"/>
        <end position="25"/>
    </location>
</feature>
<evidence type="ECO:0000256" key="2">
    <source>
        <dbReference type="ARBA" id="ARBA00006464"/>
    </source>
</evidence>
<keyword evidence="3" id="KW-1003">Cell membrane</keyword>
<dbReference type="Pfam" id="PF02397">
    <property type="entry name" value="Bac_transf"/>
    <property type="match status" value="1"/>
</dbReference>
<keyword evidence="6 9" id="KW-1133">Transmembrane helix</keyword>
<dbReference type="AlphaFoldDB" id="A0A4R1YN24"/>
<evidence type="ECO:0000256" key="7">
    <source>
        <dbReference type="ARBA" id="ARBA00023136"/>
    </source>
</evidence>
<dbReference type="GO" id="GO:0005886">
    <property type="term" value="C:plasma membrane"/>
    <property type="evidence" value="ECO:0007669"/>
    <property type="project" value="UniProtKB-SubCell"/>
</dbReference>
<protein>
    <submittedName>
        <fullName evidence="11">Lipopolysaccharide/colanic/teichoic acid biosynthesis glycosyltransferase</fullName>
    </submittedName>
</protein>
<accession>A0A4R1YN24</accession>
<evidence type="ECO:0000256" key="3">
    <source>
        <dbReference type="ARBA" id="ARBA00022475"/>
    </source>
</evidence>
<keyword evidence="5 9" id="KW-0812">Transmembrane</keyword>
<keyword evidence="7 9" id="KW-0472">Membrane</keyword>
<evidence type="ECO:0000256" key="1">
    <source>
        <dbReference type="ARBA" id="ARBA00004236"/>
    </source>
</evidence>
<keyword evidence="8" id="KW-0270">Exopolysaccharide synthesis</keyword>
<dbReference type="GO" id="GO:0016780">
    <property type="term" value="F:phosphotransferase activity, for other substituted phosphate groups"/>
    <property type="evidence" value="ECO:0007669"/>
    <property type="project" value="TreeGrafter"/>
</dbReference>
<evidence type="ECO:0000256" key="9">
    <source>
        <dbReference type="SAM" id="Phobius"/>
    </source>
</evidence>
<gene>
    <name evidence="11" type="ORF">EV216_12428</name>
</gene>
<evidence type="ECO:0000313" key="12">
    <source>
        <dbReference type="Proteomes" id="UP000295277"/>
    </source>
</evidence>
<evidence type="ECO:0000259" key="10">
    <source>
        <dbReference type="Pfam" id="PF02397"/>
    </source>
</evidence>
<keyword evidence="12" id="KW-1185">Reference proteome</keyword>
<comment type="subcellular location">
    <subcellularLocation>
        <location evidence="1">Cell membrane</location>
    </subcellularLocation>
</comment>
<evidence type="ECO:0000313" key="11">
    <source>
        <dbReference type="EMBL" id="TCM78981.1"/>
    </source>
</evidence>